<feature type="domain" description="DUF6377" evidence="4">
    <location>
        <begin position="254"/>
        <end position="503"/>
    </location>
</feature>
<dbReference type="InterPro" id="IPR045957">
    <property type="entry name" value="DUF6377"/>
</dbReference>
<keyword evidence="3" id="KW-0732">Signal</keyword>
<dbReference type="RefSeq" id="WP_021588846.1">
    <property type="nucleotide sequence ID" value="NZ_AWEY01000007.1"/>
</dbReference>
<evidence type="ECO:0000313" key="6">
    <source>
        <dbReference type="Proteomes" id="UP000016648"/>
    </source>
</evidence>
<dbReference type="EMBL" id="AWEY01000007">
    <property type="protein sequence ID" value="ERK40348.1"/>
    <property type="molecule type" value="Genomic_DNA"/>
</dbReference>
<name>U2QG91_9BACT</name>
<feature type="signal peptide" evidence="3">
    <location>
        <begin position="1"/>
        <end position="21"/>
    </location>
</feature>
<evidence type="ECO:0000256" key="3">
    <source>
        <dbReference type="SAM" id="SignalP"/>
    </source>
</evidence>
<organism evidence="5 6">
    <name type="scientific">Segatella baroniae F0067</name>
    <dbReference type="NCBI Taxonomy" id="1115809"/>
    <lineage>
        <taxon>Bacteria</taxon>
        <taxon>Pseudomonadati</taxon>
        <taxon>Bacteroidota</taxon>
        <taxon>Bacteroidia</taxon>
        <taxon>Bacteroidales</taxon>
        <taxon>Prevotellaceae</taxon>
        <taxon>Segatella</taxon>
    </lineage>
</organism>
<evidence type="ECO:0000313" key="5">
    <source>
        <dbReference type="EMBL" id="ERK40348.1"/>
    </source>
</evidence>
<feature type="chain" id="PRO_5004633398" description="DUF6377 domain-containing protein" evidence="3">
    <location>
        <begin position="22"/>
        <end position="542"/>
    </location>
</feature>
<dbReference type="Pfam" id="PF19904">
    <property type="entry name" value="DUF6377"/>
    <property type="match status" value="1"/>
</dbReference>
<dbReference type="PATRIC" id="fig|1115809.3.peg.456"/>
<comment type="caution">
    <text evidence="5">The sequence shown here is derived from an EMBL/GenBank/DDBJ whole genome shotgun (WGS) entry which is preliminary data.</text>
</comment>
<dbReference type="Proteomes" id="UP000016648">
    <property type="component" value="Unassembled WGS sequence"/>
</dbReference>
<keyword evidence="6" id="KW-1185">Reference proteome</keyword>
<feature type="transmembrane region" description="Helical" evidence="2">
    <location>
        <begin position="328"/>
        <end position="350"/>
    </location>
</feature>
<protein>
    <recommendedName>
        <fullName evidence="4">DUF6377 domain-containing protein</fullName>
    </recommendedName>
</protein>
<reference evidence="5 6" key="1">
    <citation type="submission" date="2013-08" db="EMBL/GenBank/DDBJ databases">
        <authorList>
            <person name="Durkin A.S."/>
            <person name="Haft D.R."/>
            <person name="McCorrison J."/>
            <person name="Torralba M."/>
            <person name="Gillis M."/>
            <person name="Haft D.H."/>
            <person name="Methe B."/>
            <person name="Sutton G."/>
            <person name="Nelson K.E."/>
        </authorList>
    </citation>
    <scope>NUCLEOTIDE SEQUENCE [LARGE SCALE GENOMIC DNA]</scope>
    <source>
        <strain evidence="5 6">F0067</strain>
    </source>
</reference>
<keyword evidence="2" id="KW-0472">Membrane</keyword>
<feature type="coiled-coil region" evidence="1">
    <location>
        <begin position="356"/>
        <end position="383"/>
    </location>
</feature>
<evidence type="ECO:0000256" key="2">
    <source>
        <dbReference type="SAM" id="Phobius"/>
    </source>
</evidence>
<evidence type="ECO:0000256" key="1">
    <source>
        <dbReference type="SAM" id="Coils"/>
    </source>
</evidence>
<gene>
    <name evidence="5" type="ORF">HMPREF9135_0632</name>
</gene>
<sequence length="542" mass="63407">MKTTLLFLFLLSLMSSFGANNETYLIRLDQALEHENEAVARKNARIERLRGDFRRHWNADLRLADCRRLVDEYLYFQYDSAKAYATRGMLLAQRSARTYHLHHFTIAKARILSTGGLYDIAYHLLQQLPFDSMSHANQMEYAMSMADLFRLWGNFVHDREYSPFHRRKSEEWLRRYISYLRPGTPRYDFYQAKFHMEISGDIDRANYYYLRCIRAFKSTDRYYARSCFNYARNLWSRGRTDEAVRYMAEAARSDLLACTRENSAMKQLAEYLMKIDYRNSEQAEKYINVALEDAKNYNNRLRLIEVSQSLPPILEAYKHRLNARKRNLAVALSVTSILLVALLAAAWLIYRKSRQLHRNRGELAEYNRQLSILNAQLGQANAQLVDTNARREGLTTLYIDLCARYIEKLNRQQTLVTRKIKAGQATDLLSHFSSVRVSSEESAAFLRHFDRAFLALYPTFREELNALLQPESRIPVEKEDALTTMQRIVALNRLGVNDSTEIAYLLFASTQSVYNRRSEFRSKVISKETIDEDVKGLCRVMA</sequence>
<dbReference type="AlphaFoldDB" id="U2QG91"/>
<dbReference type="SUPFAM" id="SSF81901">
    <property type="entry name" value="HCP-like"/>
    <property type="match status" value="1"/>
</dbReference>
<keyword evidence="2" id="KW-1133">Transmembrane helix</keyword>
<accession>U2QG91</accession>
<keyword evidence="1" id="KW-0175">Coiled coil</keyword>
<keyword evidence="2" id="KW-0812">Transmembrane</keyword>
<evidence type="ECO:0000259" key="4">
    <source>
        <dbReference type="Pfam" id="PF19904"/>
    </source>
</evidence>
<proteinExistence type="predicted"/>